<dbReference type="AlphaFoldDB" id="A0A9W8GKQ2"/>
<evidence type="ECO:0000256" key="1">
    <source>
        <dbReference type="ARBA" id="ARBA00004481"/>
    </source>
</evidence>
<evidence type="ECO:0000313" key="13">
    <source>
        <dbReference type="Proteomes" id="UP001151516"/>
    </source>
</evidence>
<evidence type="ECO:0000256" key="5">
    <source>
        <dbReference type="ARBA" id="ARBA00022490"/>
    </source>
</evidence>
<evidence type="ECO:0000313" key="12">
    <source>
        <dbReference type="EMBL" id="KAJ2686116.1"/>
    </source>
</evidence>
<keyword evidence="7" id="KW-0653">Protein transport</keyword>
<evidence type="ECO:0000256" key="9">
    <source>
        <dbReference type="SAM" id="MobiDB-lite"/>
    </source>
</evidence>
<keyword evidence="8" id="KW-0472">Membrane</keyword>
<dbReference type="Pfam" id="PF04652">
    <property type="entry name" value="Vta1"/>
    <property type="match status" value="1"/>
</dbReference>
<keyword evidence="5" id="KW-0963">Cytoplasm</keyword>
<dbReference type="PANTHER" id="PTHR46009">
    <property type="entry name" value="VACUOLAR PROTEIN SORTING-ASSOCIATED PROTEIN VTA1 HOMOLOG"/>
    <property type="match status" value="1"/>
</dbReference>
<dbReference type="Gene3D" id="1.20.5.420">
    <property type="entry name" value="Immunoglobulin FC, subunit C"/>
    <property type="match status" value="1"/>
</dbReference>
<gene>
    <name evidence="12" type="ORF">IWW39_003855</name>
</gene>
<evidence type="ECO:0000259" key="10">
    <source>
        <dbReference type="Pfam" id="PF04652"/>
    </source>
</evidence>
<feature type="region of interest" description="Disordered" evidence="9">
    <location>
        <begin position="152"/>
        <end position="177"/>
    </location>
</feature>
<comment type="similarity">
    <text evidence="3">Belongs to the VTA1 family.</text>
</comment>
<protein>
    <recommendedName>
        <fullName evidence="14">DUF605-domain-containing protein</fullName>
    </recommendedName>
</protein>
<dbReference type="OrthoDB" id="391137at2759"/>
<keyword evidence="4" id="KW-0813">Transport</keyword>
<dbReference type="GO" id="GO:0032511">
    <property type="term" value="P:late endosome to vacuole transport via multivesicular body sorting pathway"/>
    <property type="evidence" value="ECO:0007669"/>
    <property type="project" value="InterPro"/>
</dbReference>
<sequence length="301" mass="32081">MNPSYFKLVEPYIQRAQETATVDPVVSYFCKYYAARLAITSGNSADGFLSGLLDELEAEKLKIGDHASMVNDAAASAHVLAFALRVFARADTEDREGRAGKGTAKTFIIASQFLQVLASFGDIDPGVAEKIKYAKWRATEILKAAREGRVVSPPKDDALEWPSPPAPSESVTPPAPSVSYSAPVAPVSYSAPPAPPAPVTYSPPVSYPDPRSMSPPAHSTFTMPVSSSSPAFIPVPAANLPPPPVAEVGAPVDPDQLLDPAVAKKAQKLARWAISALEYDDVNNAIDNLREAIQVLLPFKK</sequence>
<keyword evidence="6" id="KW-0967">Endosome</keyword>
<comment type="subcellular location">
    <subcellularLocation>
        <location evidence="2">Cytoplasm</location>
    </subcellularLocation>
    <subcellularLocation>
        <location evidence="1">Endosome membrane</location>
        <topology evidence="1">Peripheral membrane protein</topology>
    </subcellularLocation>
</comment>
<dbReference type="InterPro" id="IPR044538">
    <property type="entry name" value="Vta1-like"/>
</dbReference>
<dbReference type="InterPro" id="IPR039431">
    <property type="entry name" value="Vta1/CALS_N"/>
</dbReference>
<name>A0A9W8GKQ2_9FUNG</name>
<evidence type="ECO:0000256" key="3">
    <source>
        <dbReference type="ARBA" id="ARBA00007895"/>
    </source>
</evidence>
<organism evidence="12 13">
    <name type="scientific">Coemansia spiralis</name>
    <dbReference type="NCBI Taxonomy" id="417178"/>
    <lineage>
        <taxon>Eukaryota</taxon>
        <taxon>Fungi</taxon>
        <taxon>Fungi incertae sedis</taxon>
        <taxon>Zoopagomycota</taxon>
        <taxon>Kickxellomycotina</taxon>
        <taxon>Kickxellomycetes</taxon>
        <taxon>Kickxellales</taxon>
        <taxon>Kickxellaceae</taxon>
        <taxon>Coemansia</taxon>
    </lineage>
</organism>
<evidence type="ECO:0008006" key="14">
    <source>
        <dbReference type="Google" id="ProtNLM"/>
    </source>
</evidence>
<accession>A0A9W8GKQ2</accession>
<dbReference type="PANTHER" id="PTHR46009:SF1">
    <property type="entry name" value="VACUOLAR PROTEIN SORTING-ASSOCIATED PROTEIN VTA1 HOMOLOG"/>
    <property type="match status" value="1"/>
</dbReference>
<dbReference type="InterPro" id="IPR023175">
    <property type="entry name" value="Vta1/CALS_N_sf"/>
</dbReference>
<evidence type="ECO:0000256" key="4">
    <source>
        <dbReference type="ARBA" id="ARBA00022448"/>
    </source>
</evidence>
<dbReference type="Proteomes" id="UP001151516">
    <property type="component" value="Unassembled WGS sequence"/>
</dbReference>
<feature type="domain" description="Vta1 C-terminal" evidence="11">
    <location>
        <begin position="264"/>
        <end position="296"/>
    </location>
</feature>
<comment type="caution">
    <text evidence="12">The sequence shown here is derived from an EMBL/GenBank/DDBJ whole genome shotgun (WGS) entry which is preliminary data.</text>
</comment>
<dbReference type="EMBL" id="JANBTX010000121">
    <property type="protein sequence ID" value="KAJ2686116.1"/>
    <property type="molecule type" value="Genomic_DNA"/>
</dbReference>
<feature type="domain" description="Vta1/callose synthase N-terminal" evidence="10">
    <location>
        <begin position="9"/>
        <end position="146"/>
    </location>
</feature>
<dbReference type="Gene3D" id="1.25.40.270">
    <property type="entry name" value="Vacuolar protein sorting-associated protein vta1"/>
    <property type="match status" value="1"/>
</dbReference>
<dbReference type="InterPro" id="IPR041212">
    <property type="entry name" value="Vta1_C"/>
</dbReference>
<evidence type="ECO:0000256" key="2">
    <source>
        <dbReference type="ARBA" id="ARBA00004496"/>
    </source>
</evidence>
<evidence type="ECO:0000256" key="6">
    <source>
        <dbReference type="ARBA" id="ARBA00022753"/>
    </source>
</evidence>
<reference evidence="12" key="1">
    <citation type="submission" date="2022-07" db="EMBL/GenBank/DDBJ databases">
        <title>Phylogenomic reconstructions and comparative analyses of Kickxellomycotina fungi.</title>
        <authorList>
            <person name="Reynolds N.K."/>
            <person name="Stajich J.E."/>
            <person name="Barry K."/>
            <person name="Grigoriev I.V."/>
            <person name="Crous P."/>
            <person name="Smith M.E."/>
        </authorList>
    </citation>
    <scope>NUCLEOTIDE SEQUENCE</scope>
    <source>
        <strain evidence="12">CBS 109367</strain>
    </source>
</reference>
<evidence type="ECO:0000256" key="7">
    <source>
        <dbReference type="ARBA" id="ARBA00022927"/>
    </source>
</evidence>
<dbReference type="Pfam" id="PF18097">
    <property type="entry name" value="Vta1_C"/>
    <property type="match status" value="1"/>
</dbReference>
<dbReference type="GO" id="GO:0005771">
    <property type="term" value="C:multivesicular body"/>
    <property type="evidence" value="ECO:0007669"/>
    <property type="project" value="TreeGrafter"/>
</dbReference>
<dbReference type="GO" id="GO:0015031">
    <property type="term" value="P:protein transport"/>
    <property type="evidence" value="ECO:0007669"/>
    <property type="project" value="UniProtKB-KW"/>
</dbReference>
<evidence type="ECO:0000256" key="8">
    <source>
        <dbReference type="ARBA" id="ARBA00023136"/>
    </source>
</evidence>
<keyword evidence="13" id="KW-1185">Reference proteome</keyword>
<proteinExistence type="inferred from homology"/>
<dbReference type="GO" id="GO:0010008">
    <property type="term" value="C:endosome membrane"/>
    <property type="evidence" value="ECO:0007669"/>
    <property type="project" value="UniProtKB-SubCell"/>
</dbReference>
<evidence type="ECO:0000259" key="11">
    <source>
        <dbReference type="Pfam" id="PF18097"/>
    </source>
</evidence>